<dbReference type="GO" id="GO:0005737">
    <property type="term" value="C:cytoplasm"/>
    <property type="evidence" value="ECO:0007669"/>
    <property type="project" value="UniProtKB-SubCell"/>
</dbReference>
<protein>
    <recommendedName>
        <fullName evidence="10">Peptidyl-prolyl cis-trans isomerase</fullName>
        <ecNumber evidence="10">5.2.1.8</ecNumber>
    </recommendedName>
</protein>
<dbReference type="PROSITE" id="PS50059">
    <property type="entry name" value="FKBP_PPIASE"/>
    <property type="match status" value="1"/>
</dbReference>
<evidence type="ECO:0000313" key="13">
    <source>
        <dbReference type="Proteomes" id="UP001324634"/>
    </source>
</evidence>
<dbReference type="InterPro" id="IPR046357">
    <property type="entry name" value="PPIase_dom_sf"/>
</dbReference>
<organism evidence="12 13">
    <name type="scientific">Peredibacter starrii</name>
    <dbReference type="NCBI Taxonomy" id="28202"/>
    <lineage>
        <taxon>Bacteria</taxon>
        <taxon>Pseudomonadati</taxon>
        <taxon>Bdellovibrionota</taxon>
        <taxon>Bacteriovoracia</taxon>
        <taxon>Bacteriovoracales</taxon>
        <taxon>Bacteriovoracaceae</taxon>
        <taxon>Peredibacter</taxon>
    </lineage>
</organism>
<sequence length="157" mass="17085">MKRVIGFHYTLTDKSGQTLDSSIGDEPLYFLEGAQQIIPGLESVIALMNAGDKRKIEVKAADAYGDINPELVVKVKKTQFPPGAELNVGDQFQVNNDAHSPVFTIMAIDTDEVTVDGNHPMAGKDLFFDVEIVGMREATKEELSHGHAHGAHGHGHH</sequence>
<keyword evidence="5 9" id="KW-0697">Rotamase</keyword>
<proteinExistence type="inferred from homology"/>
<feature type="domain" description="PPIase FKBP-type" evidence="11">
    <location>
        <begin position="2"/>
        <end position="86"/>
    </location>
</feature>
<evidence type="ECO:0000256" key="1">
    <source>
        <dbReference type="ARBA" id="ARBA00000971"/>
    </source>
</evidence>
<evidence type="ECO:0000256" key="6">
    <source>
        <dbReference type="ARBA" id="ARBA00023186"/>
    </source>
</evidence>
<gene>
    <name evidence="12" type="ORF">SOO65_06280</name>
</gene>
<evidence type="ECO:0000259" key="11">
    <source>
        <dbReference type="PROSITE" id="PS50059"/>
    </source>
</evidence>
<dbReference type="SUPFAM" id="SSF54534">
    <property type="entry name" value="FKBP-like"/>
    <property type="match status" value="1"/>
</dbReference>
<evidence type="ECO:0000256" key="8">
    <source>
        <dbReference type="ARBA" id="ARBA00037071"/>
    </source>
</evidence>
<keyword evidence="6" id="KW-0143">Chaperone</keyword>
<keyword evidence="13" id="KW-1185">Reference proteome</keyword>
<name>A0AAX4HT31_9BACT</name>
<dbReference type="PANTHER" id="PTHR47861:SF3">
    <property type="entry name" value="FKBP-TYPE PEPTIDYL-PROLYL CIS-TRANS ISOMERASE SLYD"/>
    <property type="match status" value="1"/>
</dbReference>
<evidence type="ECO:0000256" key="4">
    <source>
        <dbReference type="ARBA" id="ARBA00022490"/>
    </source>
</evidence>
<evidence type="ECO:0000256" key="10">
    <source>
        <dbReference type="RuleBase" id="RU003915"/>
    </source>
</evidence>
<keyword evidence="7 9" id="KW-0413">Isomerase</keyword>
<dbReference type="PANTHER" id="PTHR47861">
    <property type="entry name" value="FKBP-TYPE PEPTIDYL-PROLYL CIS-TRANS ISOMERASE SLYD"/>
    <property type="match status" value="1"/>
</dbReference>
<evidence type="ECO:0000256" key="2">
    <source>
        <dbReference type="ARBA" id="ARBA00004496"/>
    </source>
</evidence>
<comment type="similarity">
    <text evidence="3 10">Belongs to the FKBP-type PPIase family.</text>
</comment>
<comment type="catalytic activity">
    <reaction evidence="1 9 10">
        <text>[protein]-peptidylproline (omega=180) = [protein]-peptidylproline (omega=0)</text>
        <dbReference type="Rhea" id="RHEA:16237"/>
        <dbReference type="Rhea" id="RHEA-COMP:10747"/>
        <dbReference type="Rhea" id="RHEA-COMP:10748"/>
        <dbReference type="ChEBI" id="CHEBI:83833"/>
        <dbReference type="ChEBI" id="CHEBI:83834"/>
        <dbReference type="EC" id="5.2.1.8"/>
    </reaction>
</comment>
<dbReference type="GO" id="GO:0042026">
    <property type="term" value="P:protein refolding"/>
    <property type="evidence" value="ECO:0007669"/>
    <property type="project" value="UniProtKB-ARBA"/>
</dbReference>
<evidence type="ECO:0000256" key="3">
    <source>
        <dbReference type="ARBA" id="ARBA00006577"/>
    </source>
</evidence>
<dbReference type="KEGG" id="psti:SOO65_06280"/>
<dbReference type="GO" id="GO:0003755">
    <property type="term" value="F:peptidyl-prolyl cis-trans isomerase activity"/>
    <property type="evidence" value="ECO:0007669"/>
    <property type="project" value="UniProtKB-UniRule"/>
</dbReference>
<accession>A0AAX4HT31</accession>
<dbReference type="RefSeq" id="WP_321398477.1">
    <property type="nucleotide sequence ID" value="NZ_CP139487.1"/>
</dbReference>
<dbReference type="EMBL" id="CP139487">
    <property type="protein sequence ID" value="WPU66350.1"/>
    <property type="molecule type" value="Genomic_DNA"/>
</dbReference>
<comment type="subcellular location">
    <subcellularLocation>
        <location evidence="2">Cytoplasm</location>
    </subcellularLocation>
</comment>
<evidence type="ECO:0000313" key="12">
    <source>
        <dbReference type="EMBL" id="WPU66350.1"/>
    </source>
</evidence>
<dbReference type="Pfam" id="PF00254">
    <property type="entry name" value="FKBP_C"/>
    <property type="match status" value="1"/>
</dbReference>
<dbReference type="InterPro" id="IPR001179">
    <property type="entry name" value="PPIase_FKBP_dom"/>
</dbReference>
<dbReference type="Gene3D" id="3.10.50.40">
    <property type="match status" value="1"/>
</dbReference>
<reference evidence="12 13" key="1">
    <citation type="submission" date="2023-11" db="EMBL/GenBank/DDBJ databases">
        <title>Peredibacter starrii A3.12.</title>
        <authorList>
            <person name="Mitchell R.J."/>
        </authorList>
    </citation>
    <scope>NUCLEOTIDE SEQUENCE [LARGE SCALE GENOMIC DNA]</scope>
    <source>
        <strain evidence="12 13">A3.12</strain>
    </source>
</reference>
<dbReference type="EC" id="5.2.1.8" evidence="10"/>
<dbReference type="Proteomes" id="UP001324634">
    <property type="component" value="Chromosome"/>
</dbReference>
<keyword evidence="4" id="KW-0963">Cytoplasm</keyword>
<evidence type="ECO:0000256" key="9">
    <source>
        <dbReference type="PROSITE-ProRule" id="PRU00277"/>
    </source>
</evidence>
<comment type="function">
    <text evidence="8">Also involved in hydrogenase metallocenter assembly, probably by participating in the nickel insertion step. This function in hydrogenase biosynthesis requires chaperone activity and the presence of the metal-binding domain, but not PPIase activity.</text>
</comment>
<evidence type="ECO:0000256" key="5">
    <source>
        <dbReference type="ARBA" id="ARBA00023110"/>
    </source>
</evidence>
<dbReference type="AlphaFoldDB" id="A0AAX4HT31"/>
<evidence type="ECO:0000256" key="7">
    <source>
        <dbReference type="ARBA" id="ARBA00023235"/>
    </source>
</evidence>